<feature type="region of interest" description="Disordered" evidence="1">
    <location>
        <begin position="1"/>
        <end position="79"/>
    </location>
</feature>
<evidence type="ECO:0000313" key="3">
    <source>
        <dbReference type="EMBL" id="RZR72959.1"/>
    </source>
</evidence>
<dbReference type="InterPro" id="IPR008984">
    <property type="entry name" value="SMAD_FHA_dom_sf"/>
</dbReference>
<dbReference type="Pfam" id="PF00498">
    <property type="entry name" value="FHA"/>
    <property type="match status" value="1"/>
</dbReference>
<gene>
    <name evidence="3" type="ORF">BHM03_00018798</name>
</gene>
<dbReference type="InterPro" id="IPR050923">
    <property type="entry name" value="Cell_Proc_Reg/RNA_Proc"/>
</dbReference>
<dbReference type="PROSITE" id="PS50006">
    <property type="entry name" value="FHA_DOMAIN"/>
    <property type="match status" value="1"/>
</dbReference>
<dbReference type="SUPFAM" id="SSF49879">
    <property type="entry name" value="SMAD/FHA domain"/>
    <property type="match status" value="1"/>
</dbReference>
<name>A0A445MFG8_ENSVE</name>
<feature type="domain" description="FHA" evidence="2">
    <location>
        <begin position="125"/>
        <end position="149"/>
    </location>
</feature>
<proteinExistence type="predicted"/>
<dbReference type="Proteomes" id="UP000290560">
    <property type="component" value="Unassembled WGS sequence"/>
</dbReference>
<feature type="compositionally biased region" description="Low complexity" evidence="1">
    <location>
        <begin position="56"/>
        <end position="69"/>
    </location>
</feature>
<dbReference type="PANTHER" id="PTHR23308">
    <property type="entry name" value="NUCLEAR INHIBITOR OF PROTEIN PHOSPHATASE-1"/>
    <property type="match status" value="1"/>
</dbReference>
<organism evidence="3">
    <name type="scientific">Ensete ventricosum</name>
    <name type="common">Abyssinian banana</name>
    <name type="synonym">Musa ensete</name>
    <dbReference type="NCBI Taxonomy" id="4639"/>
    <lineage>
        <taxon>Eukaryota</taxon>
        <taxon>Viridiplantae</taxon>
        <taxon>Streptophyta</taxon>
        <taxon>Embryophyta</taxon>
        <taxon>Tracheophyta</taxon>
        <taxon>Spermatophyta</taxon>
        <taxon>Magnoliopsida</taxon>
        <taxon>Liliopsida</taxon>
        <taxon>Zingiberales</taxon>
        <taxon>Musaceae</taxon>
        <taxon>Ensete</taxon>
    </lineage>
</organism>
<dbReference type="EMBL" id="KV875793">
    <property type="protein sequence ID" value="RZR72959.1"/>
    <property type="molecule type" value="Genomic_DNA"/>
</dbReference>
<dbReference type="AlphaFoldDB" id="A0A445MFG8"/>
<feature type="compositionally biased region" description="Basic and acidic residues" evidence="1">
    <location>
        <begin position="9"/>
        <end position="28"/>
    </location>
</feature>
<protein>
    <recommendedName>
        <fullName evidence="2">FHA domain-containing protein</fullName>
    </recommendedName>
</protein>
<dbReference type="InterPro" id="IPR000253">
    <property type="entry name" value="FHA_dom"/>
</dbReference>
<evidence type="ECO:0000259" key="2">
    <source>
        <dbReference type="PROSITE" id="PS50006"/>
    </source>
</evidence>
<evidence type="ECO:0000256" key="1">
    <source>
        <dbReference type="SAM" id="MobiDB-lite"/>
    </source>
</evidence>
<sequence length="149" mass="15828">MGPPAPRNPKADTDPEHTDGDPSNEKDGQASGQQHGGVAADSIAPESESKDLEKPSPSASSSSSSGSQSEKLAAPYSIPSWSEPPAQPFFLEVLKDGVIIEQLDVLALSCPQCLNLFFLSQKGAYMFGRIDSCDFVLEHPTISRFHAGL</sequence>
<reference evidence="3" key="1">
    <citation type="journal article" date="2018" name="Data Brief">
        <title>Genome sequence data from 17 accessions of Ensete ventricosum, a staple food crop for millions in Ethiopia.</title>
        <authorList>
            <person name="Yemataw Z."/>
            <person name="Muzemil S."/>
            <person name="Ambachew D."/>
            <person name="Tripathi L."/>
            <person name="Tesfaye K."/>
            <person name="Chala A."/>
            <person name="Farbos A."/>
            <person name="O'Neill P."/>
            <person name="Moore K."/>
            <person name="Grant M."/>
            <person name="Studholme D.J."/>
        </authorList>
    </citation>
    <scope>NUCLEOTIDE SEQUENCE [LARGE SCALE GENOMIC DNA]</scope>
    <source>
        <tissue evidence="3">Leaf</tissue>
    </source>
</reference>
<dbReference type="Gene3D" id="2.60.200.20">
    <property type="match status" value="1"/>
</dbReference>
<accession>A0A445MFG8</accession>